<sequence>MGDAMRDPQSTLGTVIYPATDRRLTGEAGRPVKCASRVSLLDLRAAGFSRLPASFQNKFKRAARGAVSRLINRPVSGDQKTGAGLPARAAFYCIRMGASSHHAASCAAAHLLPRSSAASNSGRAA</sequence>
<dbReference type="AlphaFoldDB" id="A0AA37X100"/>
<accession>A0AA37X100</accession>
<reference evidence="1 2" key="1">
    <citation type="journal article" date="2014" name="Int. J. Syst. Evol. Microbiol.">
        <title>Complete genome sequence of Corynebacterium casei LMG S-19264T (=DSM 44701T), isolated from a smear-ripened cheese.</title>
        <authorList>
            <consortium name="US DOE Joint Genome Institute (JGI-PGF)"/>
            <person name="Walter F."/>
            <person name="Albersmeier A."/>
            <person name="Kalinowski J."/>
            <person name="Ruckert C."/>
        </authorList>
    </citation>
    <scope>NUCLEOTIDE SEQUENCE [LARGE SCALE GENOMIC DNA]</scope>
    <source>
        <strain evidence="1 2">NBRC 111766</strain>
    </source>
</reference>
<name>A0AA37X100_9RHOB</name>
<organism evidence="1 2">
    <name type="scientific">Cypionkella aquatica</name>
    <dbReference type="NCBI Taxonomy" id="1756042"/>
    <lineage>
        <taxon>Bacteria</taxon>
        <taxon>Pseudomonadati</taxon>
        <taxon>Pseudomonadota</taxon>
        <taxon>Alphaproteobacteria</taxon>
        <taxon>Rhodobacterales</taxon>
        <taxon>Paracoccaceae</taxon>
        <taxon>Cypionkella</taxon>
    </lineage>
</organism>
<dbReference type="EMBL" id="BSPP01000010">
    <property type="protein sequence ID" value="GLS87707.1"/>
    <property type="molecule type" value="Genomic_DNA"/>
</dbReference>
<comment type="caution">
    <text evidence="1">The sequence shown here is derived from an EMBL/GenBank/DDBJ whole genome shotgun (WGS) entry which is preliminary data.</text>
</comment>
<gene>
    <name evidence="1" type="ORF">GCM10010873_26810</name>
</gene>
<proteinExistence type="predicted"/>
<keyword evidence="2" id="KW-1185">Reference proteome</keyword>
<evidence type="ECO:0000313" key="1">
    <source>
        <dbReference type="EMBL" id="GLS87707.1"/>
    </source>
</evidence>
<protein>
    <submittedName>
        <fullName evidence="1">Uncharacterized protein</fullName>
    </submittedName>
</protein>
<dbReference type="Proteomes" id="UP001157355">
    <property type="component" value="Unassembled WGS sequence"/>
</dbReference>
<evidence type="ECO:0000313" key="2">
    <source>
        <dbReference type="Proteomes" id="UP001157355"/>
    </source>
</evidence>